<name>A0ABW1U5M1_9BURK</name>
<dbReference type="InterPro" id="IPR036866">
    <property type="entry name" value="RibonucZ/Hydroxyglut_hydro"/>
</dbReference>
<evidence type="ECO:0000313" key="5">
    <source>
        <dbReference type="Proteomes" id="UP001596270"/>
    </source>
</evidence>
<organism evidence="4 5">
    <name type="scientific">Polaromonas aquatica</name>
    <dbReference type="NCBI Taxonomy" id="332657"/>
    <lineage>
        <taxon>Bacteria</taxon>
        <taxon>Pseudomonadati</taxon>
        <taxon>Pseudomonadota</taxon>
        <taxon>Betaproteobacteria</taxon>
        <taxon>Burkholderiales</taxon>
        <taxon>Comamonadaceae</taxon>
        <taxon>Polaromonas</taxon>
    </lineage>
</organism>
<keyword evidence="2" id="KW-0732">Signal</keyword>
<feature type="region of interest" description="Disordered" evidence="1">
    <location>
        <begin position="94"/>
        <end position="115"/>
    </location>
</feature>
<dbReference type="SMART" id="SM00849">
    <property type="entry name" value="Lactamase_B"/>
    <property type="match status" value="1"/>
</dbReference>
<dbReference type="Proteomes" id="UP001596270">
    <property type="component" value="Unassembled WGS sequence"/>
</dbReference>
<sequence length="493" mass="52205">MQATYLRTLGRSAALTITLAGLVSCASVPTETADAALQRANTAMGSSALRSISFAGSGTGATFGQAYQPGMAWPKITYSSFSRVADYEHAAFREDAARSRAEPTGGGAVPLMGTGEQRTTGLMRGGSAWNLAGTAATPAPLAVDGRTHDLWTTPHGVIKAALANKPTVAMRNEGGRSLTAVSFAVPGRFSATALINAAGLVEQVESIQPNPVLGDTQSVISFSDYRDFGGVKFPMRIRQDMGGFPVLDLAVSEVKPNAPAAIEIPAQVTAATERVTSDQAAPGVWFLAGGSHNSVAIEMKDHMMLVESPLYDGRALPVLAEVKKLANGKPIRYVVNSHHHFDHSGGLRTAVAEGATLVTSELARPYFEKVFLNPNRISPDAMEKSGKKAVITGVSGKRTFSDGARVVEVYYIEGSVHAQGFMMVYLPNEKILVEADAYTPGPPNAPAPAIPNALQVNLVQNMERLNLNVEQILPLHGRRVQVAELYTAVGKKN</sequence>
<protein>
    <submittedName>
        <fullName evidence="4">MBL fold metallo-hydrolase</fullName>
    </submittedName>
</protein>
<dbReference type="RefSeq" id="WP_371438760.1">
    <property type="nucleotide sequence ID" value="NZ_JBHSRS010000084.1"/>
</dbReference>
<feature type="chain" id="PRO_5045142620" evidence="2">
    <location>
        <begin position="27"/>
        <end position="493"/>
    </location>
</feature>
<dbReference type="SUPFAM" id="SSF56281">
    <property type="entry name" value="Metallo-hydrolase/oxidoreductase"/>
    <property type="match status" value="1"/>
</dbReference>
<evidence type="ECO:0000259" key="3">
    <source>
        <dbReference type="SMART" id="SM00849"/>
    </source>
</evidence>
<feature type="signal peptide" evidence="2">
    <location>
        <begin position="1"/>
        <end position="26"/>
    </location>
</feature>
<dbReference type="Pfam" id="PF00753">
    <property type="entry name" value="Lactamase_B"/>
    <property type="match status" value="1"/>
</dbReference>
<dbReference type="InterPro" id="IPR050855">
    <property type="entry name" value="NDM-1-like"/>
</dbReference>
<gene>
    <name evidence="4" type="ORF">ACFQND_25035</name>
</gene>
<dbReference type="InterPro" id="IPR001279">
    <property type="entry name" value="Metallo-B-lactamas"/>
</dbReference>
<dbReference type="EMBL" id="JBHSRS010000084">
    <property type="protein sequence ID" value="MFC6284503.1"/>
    <property type="molecule type" value="Genomic_DNA"/>
</dbReference>
<keyword evidence="5" id="KW-1185">Reference proteome</keyword>
<reference evidence="5" key="1">
    <citation type="journal article" date="2019" name="Int. J. Syst. Evol. Microbiol.">
        <title>The Global Catalogue of Microorganisms (GCM) 10K type strain sequencing project: providing services to taxonomists for standard genome sequencing and annotation.</title>
        <authorList>
            <consortium name="The Broad Institute Genomics Platform"/>
            <consortium name="The Broad Institute Genome Sequencing Center for Infectious Disease"/>
            <person name="Wu L."/>
            <person name="Ma J."/>
        </authorList>
    </citation>
    <scope>NUCLEOTIDE SEQUENCE [LARGE SCALE GENOMIC DNA]</scope>
    <source>
        <strain evidence="5">CCUG 39402</strain>
    </source>
</reference>
<evidence type="ECO:0000256" key="2">
    <source>
        <dbReference type="SAM" id="SignalP"/>
    </source>
</evidence>
<dbReference type="PROSITE" id="PS51257">
    <property type="entry name" value="PROKAR_LIPOPROTEIN"/>
    <property type="match status" value="1"/>
</dbReference>
<accession>A0ABW1U5M1</accession>
<feature type="domain" description="Metallo-beta-lactamase" evidence="3">
    <location>
        <begin position="291"/>
        <end position="476"/>
    </location>
</feature>
<dbReference type="PANTHER" id="PTHR42951:SF20">
    <property type="entry name" value="BETA LACTAMASE"/>
    <property type="match status" value="1"/>
</dbReference>
<dbReference type="PANTHER" id="PTHR42951">
    <property type="entry name" value="METALLO-BETA-LACTAMASE DOMAIN-CONTAINING"/>
    <property type="match status" value="1"/>
</dbReference>
<evidence type="ECO:0000256" key="1">
    <source>
        <dbReference type="SAM" id="MobiDB-lite"/>
    </source>
</evidence>
<proteinExistence type="predicted"/>
<dbReference type="Gene3D" id="3.60.15.10">
    <property type="entry name" value="Ribonuclease Z/Hydroxyacylglutathione hydrolase-like"/>
    <property type="match status" value="1"/>
</dbReference>
<comment type="caution">
    <text evidence="4">The sequence shown here is derived from an EMBL/GenBank/DDBJ whole genome shotgun (WGS) entry which is preliminary data.</text>
</comment>
<evidence type="ECO:0000313" key="4">
    <source>
        <dbReference type="EMBL" id="MFC6284503.1"/>
    </source>
</evidence>